<sequence length="87" mass="10116">MFVFLFICSLLVPMSMTLLGGRWSKKPPKDIQGISGYRTAMARINQDTWSYAHKYWGKMCFVIGRVLMIATFVILIYIVEITQILRH</sequence>
<gene>
    <name evidence="2" type="ORF">NQ502_15360</name>
</gene>
<name>A0ABY5VEN9_9FIRM</name>
<organism evidence="2 3">
    <name type="scientific">Ruminococcus gauvreauii</name>
    <dbReference type="NCBI Taxonomy" id="438033"/>
    <lineage>
        <taxon>Bacteria</taxon>
        <taxon>Bacillati</taxon>
        <taxon>Bacillota</taxon>
        <taxon>Clostridia</taxon>
        <taxon>Eubacteriales</taxon>
        <taxon>Oscillospiraceae</taxon>
        <taxon>Ruminococcus</taxon>
    </lineage>
</organism>
<evidence type="ECO:0000313" key="3">
    <source>
        <dbReference type="Proteomes" id="UP001060164"/>
    </source>
</evidence>
<keyword evidence="1" id="KW-1133">Transmembrane helix</keyword>
<proteinExistence type="predicted"/>
<keyword evidence="3" id="KW-1185">Reference proteome</keyword>
<evidence type="ECO:0000313" key="2">
    <source>
        <dbReference type="EMBL" id="UWP58736.1"/>
    </source>
</evidence>
<keyword evidence="1" id="KW-0812">Transmembrane</keyword>
<dbReference type="InterPro" id="IPR025962">
    <property type="entry name" value="SdpI/YhfL"/>
</dbReference>
<dbReference type="RefSeq" id="WP_260046569.1">
    <property type="nucleotide sequence ID" value="NZ_CP102290.1"/>
</dbReference>
<dbReference type="EMBL" id="CP102290">
    <property type="protein sequence ID" value="UWP58736.1"/>
    <property type="molecule type" value="Genomic_DNA"/>
</dbReference>
<protein>
    <submittedName>
        <fullName evidence="2">SdpI family protein</fullName>
    </submittedName>
</protein>
<keyword evidence="1" id="KW-0472">Membrane</keyword>
<dbReference type="Pfam" id="PF13630">
    <property type="entry name" value="SdpI"/>
    <property type="match status" value="1"/>
</dbReference>
<feature type="transmembrane region" description="Helical" evidence="1">
    <location>
        <begin position="55"/>
        <end position="79"/>
    </location>
</feature>
<reference evidence="2" key="1">
    <citation type="journal article" date="2022" name="Cell">
        <title>Design, construction, and in vivo augmentation of a complex gut microbiome.</title>
        <authorList>
            <person name="Cheng A.G."/>
            <person name="Ho P.Y."/>
            <person name="Aranda-Diaz A."/>
            <person name="Jain S."/>
            <person name="Yu F.B."/>
            <person name="Meng X."/>
            <person name="Wang M."/>
            <person name="Iakiviak M."/>
            <person name="Nagashima K."/>
            <person name="Zhao A."/>
            <person name="Murugkar P."/>
            <person name="Patil A."/>
            <person name="Atabakhsh K."/>
            <person name="Weakley A."/>
            <person name="Yan J."/>
            <person name="Brumbaugh A.R."/>
            <person name="Higginbottom S."/>
            <person name="Dimas A."/>
            <person name="Shiver A.L."/>
            <person name="Deutschbauer A."/>
            <person name="Neff N."/>
            <person name="Sonnenburg J.L."/>
            <person name="Huang K.C."/>
            <person name="Fischbach M.A."/>
        </authorList>
    </citation>
    <scope>NUCLEOTIDE SEQUENCE</scope>
    <source>
        <strain evidence="2">DSM 19829</strain>
    </source>
</reference>
<evidence type="ECO:0000256" key="1">
    <source>
        <dbReference type="SAM" id="Phobius"/>
    </source>
</evidence>
<accession>A0ABY5VEN9</accession>
<dbReference type="Proteomes" id="UP001060164">
    <property type="component" value="Chromosome"/>
</dbReference>